<evidence type="ECO:0000313" key="3">
    <source>
        <dbReference type="EMBL" id="GIM01956.1"/>
    </source>
</evidence>
<feature type="non-terminal residue" evidence="3">
    <location>
        <position position="1"/>
    </location>
</feature>
<evidence type="ECO:0000259" key="2">
    <source>
        <dbReference type="Pfam" id="PF17852"/>
    </source>
</evidence>
<accession>A0A8J4G8A4</accession>
<sequence>YLSFLFDRFLEPLLVHVRRRASHALSTCEIALVASTCALLESLLLSTQFQGHPGAEGTSLKRHRHHRTSTAPPDGGGGGGGGAAPTPLSNLSSPSAAAT</sequence>
<name>A0A8J4G8A4_9CHLO</name>
<organism evidence="3 4">
    <name type="scientific">Volvox reticuliferus</name>
    <dbReference type="NCBI Taxonomy" id="1737510"/>
    <lineage>
        <taxon>Eukaryota</taxon>
        <taxon>Viridiplantae</taxon>
        <taxon>Chlorophyta</taxon>
        <taxon>core chlorophytes</taxon>
        <taxon>Chlorophyceae</taxon>
        <taxon>CS clade</taxon>
        <taxon>Chlamydomonadales</taxon>
        <taxon>Volvocaceae</taxon>
        <taxon>Volvox</taxon>
    </lineage>
</organism>
<dbReference type="EMBL" id="BNCQ01000010">
    <property type="protein sequence ID" value="GIM01956.1"/>
    <property type="molecule type" value="Genomic_DNA"/>
</dbReference>
<reference evidence="3" key="1">
    <citation type="journal article" date="2021" name="Proc. Natl. Acad. Sci. U.S.A.">
        <title>Three genomes in the algal genus Volvox reveal the fate of a haploid sex-determining region after a transition to homothallism.</title>
        <authorList>
            <person name="Yamamoto K."/>
            <person name="Hamaji T."/>
            <person name="Kawai-Toyooka H."/>
            <person name="Matsuzaki R."/>
            <person name="Takahashi F."/>
            <person name="Nishimura Y."/>
            <person name="Kawachi M."/>
            <person name="Noguchi H."/>
            <person name="Minakuchi Y."/>
            <person name="Umen J.G."/>
            <person name="Toyoda A."/>
            <person name="Nozaki H."/>
        </authorList>
    </citation>
    <scope>NUCLEOTIDE SEQUENCE</scope>
    <source>
        <strain evidence="3">NIES-3785</strain>
    </source>
</reference>
<feature type="region of interest" description="Disordered" evidence="1">
    <location>
        <begin position="51"/>
        <end position="99"/>
    </location>
</feature>
<feature type="compositionally biased region" description="Gly residues" evidence="1">
    <location>
        <begin position="74"/>
        <end position="83"/>
    </location>
</feature>
<comment type="caution">
    <text evidence="3">The sequence shown here is derived from an EMBL/GenBank/DDBJ whole genome shotgun (WGS) entry which is preliminary data.</text>
</comment>
<evidence type="ECO:0000256" key="1">
    <source>
        <dbReference type="SAM" id="MobiDB-lite"/>
    </source>
</evidence>
<proteinExistence type="predicted"/>
<evidence type="ECO:0000313" key="4">
    <source>
        <dbReference type="Proteomes" id="UP000722791"/>
    </source>
</evidence>
<feature type="domain" description="Dynein heavy chain AAA 5 extension" evidence="2">
    <location>
        <begin position="3"/>
        <end position="46"/>
    </location>
</feature>
<dbReference type="Proteomes" id="UP000722791">
    <property type="component" value="Unassembled WGS sequence"/>
</dbReference>
<gene>
    <name evidence="3" type="ORF">Vretimale_6723</name>
</gene>
<dbReference type="AlphaFoldDB" id="A0A8J4G8A4"/>
<feature type="non-terminal residue" evidence="3">
    <location>
        <position position="99"/>
    </location>
</feature>
<dbReference type="InterPro" id="IPR041466">
    <property type="entry name" value="Dynein_AAA5_ext"/>
</dbReference>
<protein>
    <recommendedName>
        <fullName evidence="2">Dynein heavy chain AAA 5 extension domain-containing protein</fullName>
    </recommendedName>
</protein>
<feature type="compositionally biased region" description="Low complexity" evidence="1">
    <location>
        <begin position="84"/>
        <end position="99"/>
    </location>
</feature>
<dbReference type="Pfam" id="PF17852">
    <property type="entry name" value="Dynein_AAA_lid"/>
    <property type="match status" value="1"/>
</dbReference>